<name>A0A1I5CI91_9FLAO</name>
<accession>A0A1I5CI91</accession>
<evidence type="ECO:0008006" key="4">
    <source>
        <dbReference type="Google" id="ProtNLM"/>
    </source>
</evidence>
<feature type="signal peptide" evidence="1">
    <location>
        <begin position="1"/>
        <end position="23"/>
    </location>
</feature>
<dbReference type="InterPro" id="IPR032710">
    <property type="entry name" value="NTF2-like_dom_sf"/>
</dbReference>
<dbReference type="EMBL" id="FOVN01000005">
    <property type="protein sequence ID" value="SFN86633.1"/>
    <property type="molecule type" value="Genomic_DNA"/>
</dbReference>
<dbReference type="Proteomes" id="UP000198705">
    <property type="component" value="Unassembled WGS sequence"/>
</dbReference>
<sequence length="174" mass="19602">MKNLKTALLSAIMLVLMPFASNAQEKNVTLDFENASTNMKLIQKYTNALQKGDVATMNAQLHQDVMIYGLGGGLDSLNMEQHKAYYTNSTSNFKHEITQDLYLPVKVTNSWNEGEWTLSWGLNTVTDKKSGQKIEIPYHTASLVVNGKIMMIRYYYDMANILSKIGWTLTPPKG</sequence>
<dbReference type="STRING" id="649333.SAMN04487989_10592"/>
<proteinExistence type="predicted"/>
<dbReference type="SUPFAM" id="SSF54427">
    <property type="entry name" value="NTF2-like"/>
    <property type="match status" value="1"/>
</dbReference>
<keyword evidence="1" id="KW-0732">Signal</keyword>
<feature type="chain" id="PRO_5011670761" description="SnoaL-like domain-containing protein" evidence="1">
    <location>
        <begin position="24"/>
        <end position="174"/>
    </location>
</feature>
<dbReference type="Gene3D" id="3.10.450.50">
    <property type="match status" value="1"/>
</dbReference>
<dbReference type="AlphaFoldDB" id="A0A1I5CI91"/>
<evidence type="ECO:0000313" key="2">
    <source>
        <dbReference type="EMBL" id="SFN86633.1"/>
    </source>
</evidence>
<evidence type="ECO:0000313" key="3">
    <source>
        <dbReference type="Proteomes" id="UP000198705"/>
    </source>
</evidence>
<dbReference type="OrthoDB" id="837671at2"/>
<dbReference type="RefSeq" id="WP_092208851.1">
    <property type="nucleotide sequence ID" value="NZ_FOVN01000005.1"/>
</dbReference>
<protein>
    <recommendedName>
        <fullName evidence="4">SnoaL-like domain-containing protein</fullName>
    </recommendedName>
</protein>
<keyword evidence="3" id="KW-1185">Reference proteome</keyword>
<evidence type="ECO:0000256" key="1">
    <source>
        <dbReference type="SAM" id="SignalP"/>
    </source>
</evidence>
<reference evidence="3" key="1">
    <citation type="submission" date="2016-10" db="EMBL/GenBank/DDBJ databases">
        <authorList>
            <person name="Varghese N."/>
            <person name="Submissions S."/>
        </authorList>
    </citation>
    <scope>NUCLEOTIDE SEQUENCE [LARGE SCALE GENOMIC DNA]</scope>
    <source>
        <strain evidence="3">DSM 23925</strain>
    </source>
</reference>
<gene>
    <name evidence="2" type="ORF">SAMN04487989_10592</name>
</gene>
<organism evidence="2 3">
    <name type="scientific">Bizionia echini</name>
    <dbReference type="NCBI Taxonomy" id="649333"/>
    <lineage>
        <taxon>Bacteria</taxon>
        <taxon>Pseudomonadati</taxon>
        <taxon>Bacteroidota</taxon>
        <taxon>Flavobacteriia</taxon>
        <taxon>Flavobacteriales</taxon>
        <taxon>Flavobacteriaceae</taxon>
        <taxon>Bizionia</taxon>
    </lineage>
</organism>